<keyword evidence="1" id="KW-0732">Signal</keyword>
<sequence length="359" mass="41172">MFHKLRVIAKSLLCLLRVHTRSSLVNVVNILPRVIRLRLDVIMTLEVSRLMVGEMHPRSCCTLLEDGREESAPPSTCAVRSCWNIAFQINVSGCRVSPLQPAAQAVTDFIMLEGKVHTGKALFARLRMNKSHYVPAGSRQGPVALPFEVVQDILWQMRSHEVWTLRPVCKAWQRYIETVIARDWLLNTWIIFEDGRYENQDAKPIFCMCDPRYGVRPPSAWPLVRKDRAWLVYALPRKPTFPEYIPPPSHPNYRYLRSAQVEQARTSARSENPTWANIILDGKIRVVPPRCAVHRSGTIKLYASSHKKVRNGRIIGYDVGLTEVSAFLKIDWRVLFSVMFTPTRTRTTGKVKALGQYLR</sequence>
<dbReference type="AlphaFoldDB" id="A0A167Q4S1"/>
<evidence type="ECO:0000313" key="3">
    <source>
        <dbReference type="Proteomes" id="UP000076738"/>
    </source>
</evidence>
<name>A0A167Q4S1_CALVF</name>
<accession>A0A167Q4S1</accession>
<dbReference type="Proteomes" id="UP000076738">
    <property type="component" value="Unassembled WGS sequence"/>
</dbReference>
<keyword evidence="3" id="KW-1185">Reference proteome</keyword>
<feature type="chain" id="PRO_5007891411" description="F-box domain-containing protein" evidence="1">
    <location>
        <begin position="21"/>
        <end position="359"/>
    </location>
</feature>
<protein>
    <recommendedName>
        <fullName evidence="4">F-box domain-containing protein</fullName>
    </recommendedName>
</protein>
<evidence type="ECO:0008006" key="4">
    <source>
        <dbReference type="Google" id="ProtNLM"/>
    </source>
</evidence>
<dbReference type="OrthoDB" id="10406409at2759"/>
<evidence type="ECO:0000256" key="1">
    <source>
        <dbReference type="SAM" id="SignalP"/>
    </source>
</evidence>
<dbReference type="EMBL" id="KV417272">
    <property type="protein sequence ID" value="KZO99412.1"/>
    <property type="molecule type" value="Genomic_DNA"/>
</dbReference>
<proteinExistence type="predicted"/>
<gene>
    <name evidence="2" type="ORF">CALVIDRAFT_380108</name>
</gene>
<reference evidence="2 3" key="1">
    <citation type="journal article" date="2016" name="Mol. Biol. Evol.">
        <title>Comparative Genomics of Early-Diverging Mushroom-Forming Fungi Provides Insights into the Origins of Lignocellulose Decay Capabilities.</title>
        <authorList>
            <person name="Nagy L.G."/>
            <person name="Riley R."/>
            <person name="Tritt A."/>
            <person name="Adam C."/>
            <person name="Daum C."/>
            <person name="Floudas D."/>
            <person name="Sun H."/>
            <person name="Yadav J.S."/>
            <person name="Pangilinan J."/>
            <person name="Larsson K.H."/>
            <person name="Matsuura K."/>
            <person name="Barry K."/>
            <person name="Labutti K."/>
            <person name="Kuo R."/>
            <person name="Ohm R.A."/>
            <person name="Bhattacharya S.S."/>
            <person name="Shirouzu T."/>
            <person name="Yoshinaga Y."/>
            <person name="Martin F.M."/>
            <person name="Grigoriev I.V."/>
            <person name="Hibbett D.S."/>
        </authorList>
    </citation>
    <scope>NUCLEOTIDE SEQUENCE [LARGE SCALE GENOMIC DNA]</scope>
    <source>
        <strain evidence="2 3">TUFC12733</strain>
    </source>
</reference>
<organism evidence="2 3">
    <name type="scientific">Calocera viscosa (strain TUFC12733)</name>
    <dbReference type="NCBI Taxonomy" id="1330018"/>
    <lineage>
        <taxon>Eukaryota</taxon>
        <taxon>Fungi</taxon>
        <taxon>Dikarya</taxon>
        <taxon>Basidiomycota</taxon>
        <taxon>Agaricomycotina</taxon>
        <taxon>Dacrymycetes</taxon>
        <taxon>Dacrymycetales</taxon>
        <taxon>Dacrymycetaceae</taxon>
        <taxon>Calocera</taxon>
    </lineage>
</organism>
<feature type="signal peptide" evidence="1">
    <location>
        <begin position="1"/>
        <end position="20"/>
    </location>
</feature>
<evidence type="ECO:0000313" key="2">
    <source>
        <dbReference type="EMBL" id="KZO99412.1"/>
    </source>
</evidence>